<dbReference type="InterPro" id="IPR001451">
    <property type="entry name" value="Hexapep"/>
</dbReference>
<comment type="caution">
    <text evidence="1">The sequence shown here is derived from an EMBL/GenBank/DDBJ whole genome shotgun (WGS) entry which is preliminary data.</text>
</comment>
<proteinExistence type="predicted"/>
<dbReference type="InterPro" id="IPR047324">
    <property type="entry name" value="LbH_gamma_CA-like"/>
</dbReference>
<dbReference type="CDD" id="cd04645">
    <property type="entry name" value="LbH_gamma_CA_like"/>
    <property type="match status" value="1"/>
</dbReference>
<dbReference type="EMBL" id="BAABJM010000003">
    <property type="protein sequence ID" value="GAA5058064.1"/>
    <property type="molecule type" value="Genomic_DNA"/>
</dbReference>
<evidence type="ECO:0000313" key="1">
    <source>
        <dbReference type="EMBL" id="GAA5058064.1"/>
    </source>
</evidence>
<organism evidence="1 2">
    <name type="scientific">Nocardia callitridis</name>
    <dbReference type="NCBI Taxonomy" id="648753"/>
    <lineage>
        <taxon>Bacteria</taxon>
        <taxon>Bacillati</taxon>
        <taxon>Actinomycetota</taxon>
        <taxon>Actinomycetes</taxon>
        <taxon>Mycobacteriales</taxon>
        <taxon>Nocardiaceae</taxon>
        <taxon>Nocardia</taxon>
    </lineage>
</organism>
<dbReference type="Gene3D" id="2.160.10.10">
    <property type="entry name" value="Hexapeptide repeat proteins"/>
    <property type="match status" value="1"/>
</dbReference>
<reference evidence="2" key="1">
    <citation type="journal article" date="2019" name="Int. J. Syst. Evol. Microbiol.">
        <title>The Global Catalogue of Microorganisms (GCM) 10K type strain sequencing project: providing services to taxonomists for standard genome sequencing and annotation.</title>
        <authorList>
            <consortium name="The Broad Institute Genomics Platform"/>
            <consortium name="The Broad Institute Genome Sequencing Center for Infectious Disease"/>
            <person name="Wu L."/>
            <person name="Ma J."/>
        </authorList>
    </citation>
    <scope>NUCLEOTIDE SEQUENCE [LARGE SCALE GENOMIC DNA]</scope>
    <source>
        <strain evidence="2">JCM 18298</strain>
    </source>
</reference>
<dbReference type="PANTHER" id="PTHR13061:SF29">
    <property type="entry name" value="GAMMA CARBONIC ANHYDRASE-LIKE 1, MITOCHONDRIAL-RELATED"/>
    <property type="match status" value="1"/>
</dbReference>
<dbReference type="Proteomes" id="UP001500603">
    <property type="component" value="Unassembled WGS sequence"/>
</dbReference>
<evidence type="ECO:0000313" key="2">
    <source>
        <dbReference type="Proteomes" id="UP001500603"/>
    </source>
</evidence>
<name>A0ABP9KG69_9NOCA</name>
<gene>
    <name evidence="1" type="ORF">GCM10023318_36970</name>
</gene>
<accession>A0ABP9KG69</accession>
<dbReference type="PANTHER" id="PTHR13061">
    <property type="entry name" value="DYNACTIN SUBUNIT P25"/>
    <property type="match status" value="1"/>
</dbReference>
<dbReference type="InterPro" id="IPR050484">
    <property type="entry name" value="Transf_Hexapept/Carb_Anhydrase"/>
</dbReference>
<dbReference type="SUPFAM" id="SSF51161">
    <property type="entry name" value="Trimeric LpxA-like enzymes"/>
    <property type="match status" value="1"/>
</dbReference>
<dbReference type="RefSeq" id="WP_345496780.1">
    <property type="nucleotide sequence ID" value="NZ_BAABJM010000003.1"/>
</dbReference>
<sequence>MRIKIGEFTPEIDDSAWIAPNATVIGRVSLAEEVSVWYSAVLRADLEAISVGARSNIQDGCVLHADPGFALTVGTGVSVGHNAILHGCTIGDDVLVGMGATVLNGAVIGEGSLIAANALIPEGAQIPPGSLVAGVPGKVRRDLSAAERDNIRLNGVVYLHNAASHRDAQQL</sequence>
<protein>
    <submittedName>
        <fullName evidence="1">Gamma carbonic anhydrase family protein</fullName>
    </submittedName>
</protein>
<dbReference type="InterPro" id="IPR011004">
    <property type="entry name" value="Trimer_LpxA-like_sf"/>
</dbReference>
<keyword evidence="2" id="KW-1185">Reference proteome</keyword>
<dbReference type="Pfam" id="PF00132">
    <property type="entry name" value="Hexapep"/>
    <property type="match status" value="1"/>
</dbReference>